<protein>
    <submittedName>
        <fullName evidence="1">Uncharacterized protein</fullName>
    </submittedName>
</protein>
<organism evidence="1">
    <name type="scientific">Arundo donax</name>
    <name type="common">Giant reed</name>
    <name type="synonym">Donax arundinaceus</name>
    <dbReference type="NCBI Taxonomy" id="35708"/>
    <lineage>
        <taxon>Eukaryota</taxon>
        <taxon>Viridiplantae</taxon>
        <taxon>Streptophyta</taxon>
        <taxon>Embryophyta</taxon>
        <taxon>Tracheophyta</taxon>
        <taxon>Spermatophyta</taxon>
        <taxon>Magnoliopsida</taxon>
        <taxon>Liliopsida</taxon>
        <taxon>Poales</taxon>
        <taxon>Poaceae</taxon>
        <taxon>PACMAD clade</taxon>
        <taxon>Arundinoideae</taxon>
        <taxon>Arundineae</taxon>
        <taxon>Arundo</taxon>
    </lineage>
</organism>
<name>A0A0A9BVZ8_ARUDO</name>
<reference evidence="1" key="2">
    <citation type="journal article" date="2015" name="Data Brief">
        <title>Shoot transcriptome of the giant reed, Arundo donax.</title>
        <authorList>
            <person name="Barrero R.A."/>
            <person name="Guerrero F.D."/>
            <person name="Moolhuijzen P."/>
            <person name="Goolsby J.A."/>
            <person name="Tidwell J."/>
            <person name="Bellgard S.E."/>
            <person name="Bellgard M.I."/>
        </authorList>
    </citation>
    <scope>NUCLEOTIDE SEQUENCE</scope>
    <source>
        <tissue evidence="1">Shoot tissue taken approximately 20 cm above the soil surface</tissue>
    </source>
</reference>
<dbReference type="AlphaFoldDB" id="A0A0A9BVZ8"/>
<proteinExistence type="predicted"/>
<accession>A0A0A9BVZ8</accession>
<dbReference type="EMBL" id="GBRH01232545">
    <property type="protein sequence ID" value="JAD65350.1"/>
    <property type="molecule type" value="Transcribed_RNA"/>
</dbReference>
<evidence type="ECO:0000313" key="1">
    <source>
        <dbReference type="EMBL" id="JAD65350.1"/>
    </source>
</evidence>
<sequence>MEDQINPIGKTARALQDLVV</sequence>
<reference evidence="1" key="1">
    <citation type="submission" date="2014-09" db="EMBL/GenBank/DDBJ databases">
        <authorList>
            <person name="Magalhaes I.L.F."/>
            <person name="Oliveira U."/>
            <person name="Santos F.R."/>
            <person name="Vidigal T.H.D.A."/>
            <person name="Brescovit A.D."/>
            <person name="Santos A.J."/>
        </authorList>
    </citation>
    <scope>NUCLEOTIDE SEQUENCE</scope>
    <source>
        <tissue evidence="1">Shoot tissue taken approximately 20 cm above the soil surface</tissue>
    </source>
</reference>